<reference evidence="2 3" key="1">
    <citation type="submission" date="2017-04" db="EMBL/GenBank/DDBJ databases">
        <authorList>
            <person name="Afonso C.L."/>
            <person name="Miller P.J."/>
            <person name="Scott M.A."/>
            <person name="Spackman E."/>
            <person name="Goraichik I."/>
            <person name="Dimitrov K.M."/>
            <person name="Suarez D.L."/>
            <person name="Swayne D.E."/>
        </authorList>
    </citation>
    <scope>NUCLEOTIDE SEQUENCE [LARGE SCALE GENOMIC DNA]</scope>
    <source>
        <strain evidence="2 3">DSM 11270</strain>
    </source>
</reference>
<feature type="transmembrane region" description="Helical" evidence="1">
    <location>
        <begin position="58"/>
        <end position="80"/>
    </location>
</feature>
<keyword evidence="3" id="KW-1185">Reference proteome</keyword>
<keyword evidence="1" id="KW-0472">Membrane</keyword>
<dbReference type="AlphaFoldDB" id="A0A1W1VMB9"/>
<feature type="transmembrane region" description="Helical" evidence="1">
    <location>
        <begin position="162"/>
        <end position="181"/>
    </location>
</feature>
<proteinExistence type="predicted"/>
<dbReference type="Pfam" id="PF04143">
    <property type="entry name" value="Sulf_transp"/>
    <property type="match status" value="1"/>
</dbReference>
<feature type="transmembrane region" description="Helical" evidence="1">
    <location>
        <begin position="201"/>
        <end position="222"/>
    </location>
</feature>
<feature type="transmembrane region" description="Helical" evidence="1">
    <location>
        <begin position="33"/>
        <end position="52"/>
    </location>
</feature>
<feature type="transmembrane region" description="Helical" evidence="1">
    <location>
        <begin position="92"/>
        <end position="111"/>
    </location>
</feature>
<dbReference type="STRING" id="656914.SAMN00017405_0219"/>
<feature type="transmembrane region" description="Helical" evidence="1">
    <location>
        <begin position="131"/>
        <end position="150"/>
    </location>
</feature>
<sequence>MAETRIINEKGQDVKETVKPKATVAQKKKTSQFTYGIILFAFMIGAGVYLTNYSSKHIIIWGLGIFAGFVLQRANFGFTAALRDPAMIGSTVLLKAVIIAIAVATVGFAYLQYSAVSQGLPLPGKVSPVGFHVAIGGFVFGIGMVLAGGCASGSLTKIGDGFLTSIVVLIFFIVGSLLGVRNYDWWESTFMPEKGIFLPDVFGWIPALLLQFGMLLLAYLVANWYGNKNSRGL</sequence>
<dbReference type="Proteomes" id="UP000192731">
    <property type="component" value="Unassembled WGS sequence"/>
</dbReference>
<keyword evidence="1" id="KW-0812">Transmembrane</keyword>
<evidence type="ECO:0000256" key="1">
    <source>
        <dbReference type="SAM" id="Phobius"/>
    </source>
</evidence>
<dbReference type="EMBL" id="FWWT01000022">
    <property type="protein sequence ID" value="SMB94497.1"/>
    <property type="molecule type" value="Genomic_DNA"/>
</dbReference>
<organism evidence="2 3">
    <name type="scientific">Desulfonispora thiosulfatigenes DSM 11270</name>
    <dbReference type="NCBI Taxonomy" id="656914"/>
    <lineage>
        <taxon>Bacteria</taxon>
        <taxon>Bacillati</taxon>
        <taxon>Bacillota</taxon>
        <taxon>Clostridia</taxon>
        <taxon>Eubacteriales</taxon>
        <taxon>Peptococcaceae</taxon>
        <taxon>Desulfonispora</taxon>
    </lineage>
</organism>
<dbReference type="RefSeq" id="WP_084054037.1">
    <property type="nucleotide sequence ID" value="NZ_FWWT01000022.1"/>
</dbReference>
<accession>A0A1W1VMB9</accession>
<name>A0A1W1VMB9_DESTI</name>
<evidence type="ECO:0000313" key="3">
    <source>
        <dbReference type="Proteomes" id="UP000192731"/>
    </source>
</evidence>
<evidence type="ECO:0000313" key="2">
    <source>
        <dbReference type="EMBL" id="SMB94497.1"/>
    </source>
</evidence>
<dbReference type="OrthoDB" id="9794165at2"/>
<dbReference type="InterPro" id="IPR007272">
    <property type="entry name" value="Sulf_transp_TsuA/YedE"/>
</dbReference>
<gene>
    <name evidence="2" type="ORF">SAMN00017405_0219</name>
</gene>
<protein>
    <submittedName>
        <fullName evidence="2">Uncharacterized protein</fullName>
    </submittedName>
</protein>
<keyword evidence="1" id="KW-1133">Transmembrane helix</keyword>